<proteinExistence type="inferred from homology"/>
<evidence type="ECO:0000256" key="4">
    <source>
        <dbReference type="ARBA" id="ARBA00022692"/>
    </source>
</evidence>
<dbReference type="EMBL" id="SDOV01000007">
    <property type="protein sequence ID" value="KAH7639655.1"/>
    <property type="molecule type" value="Genomic_DNA"/>
</dbReference>
<feature type="transmembrane region" description="Helical" evidence="10">
    <location>
        <begin position="68"/>
        <end position="92"/>
    </location>
</feature>
<organism evidence="11">
    <name type="scientific">Dermatophagoides farinae</name>
    <name type="common">American house dust mite</name>
    <dbReference type="NCBI Taxonomy" id="6954"/>
    <lineage>
        <taxon>Eukaryota</taxon>
        <taxon>Metazoa</taxon>
        <taxon>Ecdysozoa</taxon>
        <taxon>Arthropoda</taxon>
        <taxon>Chelicerata</taxon>
        <taxon>Arachnida</taxon>
        <taxon>Acari</taxon>
        <taxon>Acariformes</taxon>
        <taxon>Sarcoptiformes</taxon>
        <taxon>Astigmata</taxon>
        <taxon>Psoroptidia</taxon>
        <taxon>Analgoidea</taxon>
        <taxon>Pyroglyphidae</taxon>
        <taxon>Dermatophagoidinae</taxon>
        <taxon>Dermatophagoides</taxon>
    </lineage>
</organism>
<keyword evidence="2 10" id="KW-0444">Lipid biosynthesis</keyword>
<evidence type="ECO:0000256" key="5">
    <source>
        <dbReference type="ARBA" id="ARBA00022832"/>
    </source>
</evidence>
<dbReference type="Pfam" id="PF01151">
    <property type="entry name" value="ELO"/>
    <property type="match status" value="1"/>
</dbReference>
<evidence type="ECO:0000256" key="1">
    <source>
        <dbReference type="ARBA" id="ARBA00004141"/>
    </source>
</evidence>
<feature type="transmembrane region" description="Helical" evidence="10">
    <location>
        <begin position="243"/>
        <end position="263"/>
    </location>
</feature>
<reference evidence="11" key="2">
    <citation type="journal article" date="2021" name="World Allergy Organ. J.">
        <title>Chromosome-level assembly of Dermatophagoides farinae genome and transcriptome reveals two novel allergens Der f 37 and Der f 39.</title>
        <authorList>
            <person name="Chen J."/>
            <person name="Cai Z."/>
            <person name="Fan D."/>
            <person name="Hu J."/>
            <person name="Hou Y."/>
            <person name="He Y."/>
            <person name="Zhang Z."/>
            <person name="Zhao Z."/>
            <person name="Gao P."/>
            <person name="Hu W."/>
            <person name="Sun J."/>
            <person name="Li J."/>
            <person name="Ji K."/>
        </authorList>
    </citation>
    <scope>NUCLEOTIDE SEQUENCE</scope>
    <source>
        <strain evidence="11">JKM2019</strain>
    </source>
</reference>
<evidence type="ECO:0000313" key="11">
    <source>
        <dbReference type="EMBL" id="KAH7639655.1"/>
    </source>
</evidence>
<comment type="similarity">
    <text evidence="10">Belongs to the ELO family.</text>
</comment>
<evidence type="ECO:0000256" key="9">
    <source>
        <dbReference type="ARBA" id="ARBA00023160"/>
    </source>
</evidence>
<dbReference type="GO" id="GO:0019367">
    <property type="term" value="P:fatty acid elongation, saturated fatty acid"/>
    <property type="evidence" value="ECO:0007669"/>
    <property type="project" value="TreeGrafter"/>
</dbReference>
<feature type="transmembrane region" description="Helical" evidence="10">
    <location>
        <begin position="43"/>
        <end position="62"/>
    </location>
</feature>
<keyword evidence="6 10" id="KW-1133">Transmembrane helix</keyword>
<keyword evidence="8 10" id="KW-0472">Membrane</keyword>
<evidence type="ECO:0000256" key="8">
    <source>
        <dbReference type="ARBA" id="ARBA00023136"/>
    </source>
</evidence>
<dbReference type="GO" id="GO:0034626">
    <property type="term" value="P:fatty acid elongation, polyunsaturated fatty acid"/>
    <property type="evidence" value="ECO:0007669"/>
    <property type="project" value="TreeGrafter"/>
</dbReference>
<dbReference type="GO" id="GO:0042761">
    <property type="term" value="P:very long-chain fatty acid biosynthetic process"/>
    <property type="evidence" value="ECO:0007669"/>
    <property type="project" value="TreeGrafter"/>
</dbReference>
<dbReference type="PANTHER" id="PTHR11157:SF116">
    <property type="entry name" value="ELONGATION OF VERY LONG CHAIN FATTY ACIDS PROTEIN-RELATED"/>
    <property type="match status" value="1"/>
</dbReference>
<reference evidence="11" key="1">
    <citation type="submission" date="2020-06" db="EMBL/GenBank/DDBJ databases">
        <authorList>
            <person name="Ji K."/>
            <person name="Li J."/>
        </authorList>
    </citation>
    <scope>NUCLEOTIDE SEQUENCE</scope>
    <source>
        <strain evidence="11">JKM2019</strain>
        <tissue evidence="11">Whole body</tissue>
    </source>
</reference>
<sequence length="301" mass="36495">MDIMMIIKRIWNGFWYCFHDYWIEAADPRTRHFPLIESGPEPVIIILLIYLLFVKLIGPWFMSDRPPFILRIPMLIYNISMVIINLFLFTFITSRIDYGRRFLNFKFPDVNDFTPETIYEIRIGYICYLTRWADLLDTVFFVLRKKQQQITFLHIYHHTLVPLIGWMTVKIAPQAPVVGLFLMLNTFIHSIMYLYYALAAFGPEIQKYLWWKKYITQLQLLQFTICGIYGIIMVFLQEGFPPGLFWLGFAQNPFFFYMFYEFYQKSYRKKQLQQQQQQQQQEQKQRQFDLANNKNVHEKIH</sequence>
<evidence type="ECO:0000256" key="2">
    <source>
        <dbReference type="ARBA" id="ARBA00022516"/>
    </source>
</evidence>
<name>A0A9D4SG12_DERFA</name>
<feature type="transmembrane region" description="Helical" evidence="10">
    <location>
        <begin position="150"/>
        <end position="169"/>
    </location>
</feature>
<evidence type="ECO:0000256" key="6">
    <source>
        <dbReference type="ARBA" id="ARBA00022989"/>
    </source>
</evidence>
<dbReference type="GO" id="GO:0030148">
    <property type="term" value="P:sphingolipid biosynthetic process"/>
    <property type="evidence" value="ECO:0007669"/>
    <property type="project" value="TreeGrafter"/>
</dbReference>
<dbReference type="AlphaFoldDB" id="A0A9D4SG12"/>
<keyword evidence="9 10" id="KW-0275">Fatty acid biosynthesis</keyword>
<evidence type="ECO:0000256" key="10">
    <source>
        <dbReference type="RuleBase" id="RU361115"/>
    </source>
</evidence>
<dbReference type="GO" id="GO:0034625">
    <property type="term" value="P:fatty acid elongation, monounsaturated fatty acid"/>
    <property type="evidence" value="ECO:0007669"/>
    <property type="project" value="TreeGrafter"/>
</dbReference>
<dbReference type="GO" id="GO:0005789">
    <property type="term" value="C:endoplasmic reticulum membrane"/>
    <property type="evidence" value="ECO:0007669"/>
    <property type="project" value="TreeGrafter"/>
</dbReference>
<dbReference type="PANTHER" id="PTHR11157">
    <property type="entry name" value="FATTY ACID ACYL TRANSFERASE-RELATED"/>
    <property type="match status" value="1"/>
</dbReference>
<accession>A0A9D4SG12</accession>
<keyword evidence="3 10" id="KW-0808">Transferase</keyword>
<comment type="catalytic activity">
    <reaction evidence="10">
        <text>a very-long-chain acyl-CoA + malonyl-CoA + H(+) = a very-long-chain 3-oxoacyl-CoA + CO2 + CoA</text>
        <dbReference type="Rhea" id="RHEA:32727"/>
        <dbReference type="ChEBI" id="CHEBI:15378"/>
        <dbReference type="ChEBI" id="CHEBI:16526"/>
        <dbReference type="ChEBI" id="CHEBI:57287"/>
        <dbReference type="ChEBI" id="CHEBI:57384"/>
        <dbReference type="ChEBI" id="CHEBI:90725"/>
        <dbReference type="ChEBI" id="CHEBI:90736"/>
        <dbReference type="EC" id="2.3.1.199"/>
    </reaction>
</comment>
<dbReference type="InterPro" id="IPR002076">
    <property type="entry name" value="ELO_fam"/>
</dbReference>
<feature type="transmembrane region" description="Helical" evidence="10">
    <location>
        <begin position="175"/>
        <end position="198"/>
    </location>
</feature>
<evidence type="ECO:0000256" key="3">
    <source>
        <dbReference type="ARBA" id="ARBA00022679"/>
    </source>
</evidence>
<feature type="transmembrane region" description="Helical" evidence="10">
    <location>
        <begin position="218"/>
        <end position="237"/>
    </location>
</feature>
<evidence type="ECO:0000256" key="7">
    <source>
        <dbReference type="ARBA" id="ARBA00023098"/>
    </source>
</evidence>
<dbReference type="GO" id="GO:0009922">
    <property type="term" value="F:fatty acid elongase activity"/>
    <property type="evidence" value="ECO:0007669"/>
    <property type="project" value="UniProtKB-EC"/>
</dbReference>
<protein>
    <recommendedName>
        <fullName evidence="10">Elongation of very long chain fatty acids protein</fullName>
        <ecNumber evidence="10">2.3.1.199</ecNumber>
    </recommendedName>
    <alternativeName>
        <fullName evidence="10">Very-long-chain 3-oxoacyl-CoA synthase</fullName>
    </alternativeName>
</protein>
<comment type="subcellular location">
    <subcellularLocation>
        <location evidence="1">Membrane</location>
        <topology evidence="1">Multi-pass membrane protein</topology>
    </subcellularLocation>
</comment>
<keyword evidence="5 10" id="KW-0276">Fatty acid metabolism</keyword>
<gene>
    <name evidence="11" type="ORF">HUG17_3688</name>
</gene>
<comment type="caution">
    <text evidence="11">The sequence shown here is derived from an EMBL/GenBank/DDBJ whole genome shotgun (WGS) entry which is preliminary data.</text>
</comment>
<dbReference type="Proteomes" id="UP000828236">
    <property type="component" value="Unassembled WGS sequence"/>
</dbReference>
<dbReference type="EC" id="2.3.1.199" evidence="10"/>
<keyword evidence="4 10" id="KW-0812">Transmembrane</keyword>
<keyword evidence="7 10" id="KW-0443">Lipid metabolism</keyword>